<proteinExistence type="predicted"/>
<accession>B4S3B8</accession>
<feature type="chain" id="PRO_5002825669" description="Peptidoglycan peptidase" evidence="1">
    <location>
        <begin position="24"/>
        <end position="202"/>
    </location>
</feature>
<dbReference type="InterPro" id="IPR024453">
    <property type="entry name" value="Peptidase_C92"/>
</dbReference>
<evidence type="ECO:0000313" key="2">
    <source>
        <dbReference type="EMBL" id="ACF45212.1"/>
    </source>
</evidence>
<evidence type="ECO:0000256" key="1">
    <source>
        <dbReference type="SAM" id="SignalP"/>
    </source>
</evidence>
<dbReference type="SUPFAM" id="SSF54001">
    <property type="entry name" value="Cysteine proteinases"/>
    <property type="match status" value="1"/>
</dbReference>
<dbReference type="Gene3D" id="3.90.1720.10">
    <property type="entry name" value="endopeptidase domain like (from Nostoc punctiforme)"/>
    <property type="match status" value="1"/>
</dbReference>
<dbReference type="Proteomes" id="UP000002725">
    <property type="component" value="Chromosome"/>
</dbReference>
<dbReference type="AlphaFoldDB" id="B4S3B8"/>
<protein>
    <recommendedName>
        <fullName evidence="4">Peptidoglycan peptidase</fullName>
    </recommendedName>
</protein>
<organism evidence="2 3">
    <name type="scientific">Prosthecochloris aestuarii (strain DSM 271 / SK 413)</name>
    <dbReference type="NCBI Taxonomy" id="290512"/>
    <lineage>
        <taxon>Bacteria</taxon>
        <taxon>Pseudomonadati</taxon>
        <taxon>Chlorobiota</taxon>
        <taxon>Chlorobiia</taxon>
        <taxon>Chlorobiales</taxon>
        <taxon>Chlorobiaceae</taxon>
        <taxon>Prosthecochloris</taxon>
    </lineage>
</organism>
<feature type="signal peptide" evidence="1">
    <location>
        <begin position="1"/>
        <end position="23"/>
    </location>
</feature>
<keyword evidence="3" id="KW-1185">Reference proteome</keyword>
<evidence type="ECO:0008006" key="4">
    <source>
        <dbReference type="Google" id="ProtNLM"/>
    </source>
</evidence>
<reference evidence="2" key="1">
    <citation type="submission" date="2008-06" db="EMBL/GenBank/DDBJ databases">
        <title>Complete sequence of chromosome of Prosthecochloris aestuarii DSM 271.</title>
        <authorList>
            <consortium name="US DOE Joint Genome Institute"/>
            <person name="Lucas S."/>
            <person name="Copeland A."/>
            <person name="Lapidus A."/>
            <person name="Glavina del Rio T."/>
            <person name="Dalin E."/>
            <person name="Tice H."/>
            <person name="Bruce D."/>
            <person name="Goodwin L."/>
            <person name="Pitluck S."/>
            <person name="Schmutz J."/>
            <person name="Larimer F."/>
            <person name="Land M."/>
            <person name="Hauser L."/>
            <person name="Kyrpides N."/>
            <person name="Anderson I."/>
            <person name="Liu Z."/>
            <person name="Li T."/>
            <person name="Zhao F."/>
            <person name="Overmann J."/>
            <person name="Bryant D.A."/>
            <person name="Richardson P."/>
        </authorList>
    </citation>
    <scope>NUCLEOTIDE SEQUENCE [LARGE SCALE GENOMIC DNA]</scope>
    <source>
        <strain evidence="2">DSM 271</strain>
    </source>
</reference>
<dbReference type="eggNOG" id="COG3863">
    <property type="taxonomic scope" value="Bacteria"/>
</dbReference>
<dbReference type="RefSeq" id="WP_012504749.1">
    <property type="nucleotide sequence ID" value="NC_011059.1"/>
</dbReference>
<dbReference type="KEGG" id="paa:Paes_0153"/>
<dbReference type="InterPro" id="IPR038765">
    <property type="entry name" value="Papain-like_cys_pep_sf"/>
</dbReference>
<sequence>MKSVRFVVAAVLLLMLPFRTAFCAAQRGSLDILEAVVNEGDVILRYGNGFWSPFFRDVSPREKRFSHVGIVVRQDGLVCVVHASAYDFSGIGQVSCEPLRDFLHDATDFAVYRFDGASGVRERIAGVALSFVGRQFDPLFELGDARRLYCSELVMHALNISTGRKVVVPVAINGCEIVTIDNCYADGRFFSVADKRQFDGAP</sequence>
<evidence type="ECO:0000313" key="3">
    <source>
        <dbReference type="Proteomes" id="UP000002725"/>
    </source>
</evidence>
<name>B4S3B8_PROA2</name>
<dbReference type="STRING" id="290512.Paes_0153"/>
<dbReference type="EMBL" id="CP001108">
    <property type="protein sequence ID" value="ACF45212.1"/>
    <property type="molecule type" value="Genomic_DNA"/>
</dbReference>
<gene>
    <name evidence="2" type="ordered locus">Paes_0153</name>
</gene>
<dbReference type="HOGENOM" id="CLU_1353628_0_0_10"/>
<dbReference type="Pfam" id="PF05708">
    <property type="entry name" value="Peptidase_C92"/>
    <property type="match status" value="1"/>
</dbReference>
<keyword evidence="1" id="KW-0732">Signal</keyword>